<feature type="region of interest" description="Disordered" evidence="1">
    <location>
        <begin position="105"/>
        <end position="133"/>
    </location>
</feature>
<evidence type="ECO:0000256" key="1">
    <source>
        <dbReference type="SAM" id="MobiDB-lite"/>
    </source>
</evidence>
<keyword evidence="3" id="KW-1185">Reference proteome</keyword>
<feature type="compositionally biased region" description="Polar residues" evidence="1">
    <location>
        <begin position="113"/>
        <end position="133"/>
    </location>
</feature>
<dbReference type="OrthoDB" id="10555435at2759"/>
<dbReference type="AlphaFoldDB" id="A0A9P8BQP6"/>
<protein>
    <submittedName>
        <fullName evidence="2">Uncharacterized protein</fullName>
    </submittedName>
</protein>
<comment type="caution">
    <text evidence="2">The sequence shown here is derived from an EMBL/GenBank/DDBJ whole genome shotgun (WGS) entry which is preliminary data.</text>
</comment>
<gene>
    <name evidence="2" type="ORF">KI688_003608</name>
</gene>
<proteinExistence type="predicted"/>
<evidence type="ECO:0000313" key="2">
    <source>
        <dbReference type="EMBL" id="KAG9064418.1"/>
    </source>
</evidence>
<dbReference type="EMBL" id="JAHRHY010000014">
    <property type="protein sequence ID" value="KAG9064418.1"/>
    <property type="molecule type" value="Genomic_DNA"/>
</dbReference>
<reference evidence="2" key="1">
    <citation type="submission" date="2021-06" db="EMBL/GenBank/DDBJ databases">
        <title>Genome Sequence of Mortierella hyaline Strain SCG-10, a Cold-Adapted, Nitrate-Reducing Fungus Isolated from Soil in Minnesota, USA.</title>
        <authorList>
            <person name="Aldossari N."/>
        </authorList>
    </citation>
    <scope>NUCLEOTIDE SEQUENCE</scope>
    <source>
        <strain evidence="2">SCG-10</strain>
    </source>
</reference>
<dbReference type="Proteomes" id="UP000707451">
    <property type="component" value="Unassembled WGS sequence"/>
</dbReference>
<evidence type="ECO:0000313" key="3">
    <source>
        <dbReference type="Proteomes" id="UP000707451"/>
    </source>
</evidence>
<name>A0A9P8BQP6_9FUNG</name>
<organism evidence="2 3">
    <name type="scientific">Linnemannia hyalina</name>
    <dbReference type="NCBI Taxonomy" id="64524"/>
    <lineage>
        <taxon>Eukaryota</taxon>
        <taxon>Fungi</taxon>
        <taxon>Fungi incertae sedis</taxon>
        <taxon>Mucoromycota</taxon>
        <taxon>Mortierellomycotina</taxon>
        <taxon>Mortierellomycetes</taxon>
        <taxon>Mortierellales</taxon>
        <taxon>Mortierellaceae</taxon>
        <taxon>Linnemannia</taxon>
    </lineage>
</organism>
<sequence length="152" mass="16478">MRCLVLCLDPGGASTILGEDEGMMRFCLGLAVKIPDVCGTADCGLGVIDLAKQQAFPIKHLRNATTTSVSWGEDLVLDLILWKTKSTHRLSIMLNPQENRLHQQLKSLPPPSATSQSGQHTSPAQDTHHASMTSRFDHLSGEPVGMVFPFDG</sequence>
<accession>A0A9P8BQP6</accession>